<keyword evidence="14" id="KW-0829">Tyrosine-protein kinase</keyword>
<evidence type="ECO:0000256" key="4">
    <source>
        <dbReference type="ARBA" id="ARBA00011903"/>
    </source>
</evidence>
<evidence type="ECO:0000256" key="3">
    <source>
        <dbReference type="ARBA" id="ARBA00008883"/>
    </source>
</evidence>
<dbReference type="PANTHER" id="PTHR32309">
    <property type="entry name" value="TYROSINE-PROTEIN KINASE"/>
    <property type="match status" value="1"/>
</dbReference>
<dbReference type="Pfam" id="PF02706">
    <property type="entry name" value="Wzz"/>
    <property type="match status" value="1"/>
</dbReference>
<dbReference type="CDD" id="cd05387">
    <property type="entry name" value="BY-kinase"/>
    <property type="match status" value="1"/>
</dbReference>
<evidence type="ECO:0000256" key="7">
    <source>
        <dbReference type="ARBA" id="ARBA00022679"/>
    </source>
</evidence>
<dbReference type="SUPFAM" id="SSF52540">
    <property type="entry name" value="P-loop containing nucleoside triphosphate hydrolases"/>
    <property type="match status" value="1"/>
</dbReference>
<evidence type="ECO:0000256" key="10">
    <source>
        <dbReference type="ARBA" id="ARBA00022777"/>
    </source>
</evidence>
<evidence type="ECO:0000259" key="20">
    <source>
        <dbReference type="Pfam" id="PF13807"/>
    </source>
</evidence>
<comment type="similarity">
    <text evidence="2">Belongs to the CpsD/CapB family.</text>
</comment>
<evidence type="ECO:0000256" key="9">
    <source>
        <dbReference type="ARBA" id="ARBA00022741"/>
    </source>
</evidence>
<evidence type="ECO:0000256" key="6">
    <source>
        <dbReference type="ARBA" id="ARBA00022519"/>
    </source>
</evidence>
<evidence type="ECO:0000313" key="21">
    <source>
        <dbReference type="EMBL" id="MDC2888753.1"/>
    </source>
</evidence>
<evidence type="ECO:0000256" key="5">
    <source>
        <dbReference type="ARBA" id="ARBA00022475"/>
    </source>
</evidence>
<keyword evidence="6" id="KW-0997">Cell inner membrane</keyword>
<feature type="domain" description="AAA" evidence="19">
    <location>
        <begin position="515"/>
        <end position="675"/>
    </location>
</feature>
<keyword evidence="13 17" id="KW-0472">Membrane</keyword>
<dbReference type="Pfam" id="PF13614">
    <property type="entry name" value="AAA_31"/>
    <property type="match status" value="1"/>
</dbReference>
<dbReference type="EMBL" id="JAQOMS010000002">
    <property type="protein sequence ID" value="MDC2888753.1"/>
    <property type="molecule type" value="Genomic_DNA"/>
</dbReference>
<sequence>MSQIENQLINHEEEIDLGELFTILWQRKWFIVLFVIMCAAGTYKYLTLIPDRFTSSILIMFKESNSNNDAMASIMSGGLSAADDTETELELLKSRRFAGQIVDNLHLTKHPEYILNNDKFSNTYNDTSIRRSHAIDVLSKNMKIDKTSGTNLVRVSYVSLSATHAATVANDIAKTFINFKQELLEGKNQDRSAWLSTKLLGVKISLEDAEAKIVEHQNENDFVDINSAIAIEKSKMAQMTKEKLTLSSNINELELLKEQVTRYEKSPEELANLLRFSTSATIMASKNEFNNRQLEFAQVKLRYGTKHPAFKKAKQSLEDAKVKVVLDFKDHVNMLDKKFSLWQSKLLSVDKQLHISNQRLKRLGAIEFDYQKLRREFDANLQLYENLVKKLKESNMMQDLANASNVLLVEKAEVATKADNKKKPLIMALCILLSGFIAMTFVLIQAFLANKIIQFRKVVRQFDTKLVGIIPKIKVTKNKDKPLYALDMNKHEQFFEALRTTRTNILLDNKLAAQKVIAVTSITPNDGKSTLSIQLAASFSELEKVILIDGDLRFPSIGNTLCQDVNRPGLTNLIAKKSKLSDCIFREQGYGFDVLPAGFVAKNPLLYLSQPRLSKVIEFFKTRYERVVIECPPIMSVSDAYVISKHVDSIYLVVDAEKTNKADLTNVLEELKQAKVEVGGVIMNKARRSQGYYGHNYYRSSRSDFTGIKFA</sequence>
<dbReference type="Gene3D" id="3.40.50.300">
    <property type="entry name" value="P-loop containing nucleotide triphosphate hydrolases"/>
    <property type="match status" value="1"/>
</dbReference>
<evidence type="ECO:0000256" key="13">
    <source>
        <dbReference type="ARBA" id="ARBA00023136"/>
    </source>
</evidence>
<dbReference type="InterPro" id="IPR003856">
    <property type="entry name" value="LPS_length_determ_N"/>
</dbReference>
<evidence type="ECO:0000256" key="8">
    <source>
        <dbReference type="ARBA" id="ARBA00022692"/>
    </source>
</evidence>
<feature type="domain" description="Polysaccharide chain length determinant N-terminal" evidence="18">
    <location>
        <begin position="13"/>
        <end position="105"/>
    </location>
</feature>
<dbReference type="InterPro" id="IPR032807">
    <property type="entry name" value="GNVR"/>
</dbReference>
<organism evidence="21 22">
    <name type="scientific">Psychrosphaera algicola</name>
    <dbReference type="NCBI Taxonomy" id="3023714"/>
    <lineage>
        <taxon>Bacteria</taxon>
        <taxon>Pseudomonadati</taxon>
        <taxon>Pseudomonadota</taxon>
        <taxon>Gammaproteobacteria</taxon>
        <taxon>Alteromonadales</taxon>
        <taxon>Pseudoalteromonadaceae</taxon>
        <taxon>Psychrosphaera</taxon>
    </lineage>
</organism>
<keyword evidence="16" id="KW-0175">Coiled coil</keyword>
<feature type="transmembrane region" description="Helical" evidence="17">
    <location>
        <begin position="425"/>
        <end position="448"/>
    </location>
</feature>
<accession>A0ABT5FB28</accession>
<evidence type="ECO:0000256" key="17">
    <source>
        <dbReference type="SAM" id="Phobius"/>
    </source>
</evidence>
<evidence type="ECO:0000256" key="12">
    <source>
        <dbReference type="ARBA" id="ARBA00022989"/>
    </source>
</evidence>
<comment type="caution">
    <text evidence="21">The sequence shown here is derived from an EMBL/GenBank/DDBJ whole genome shotgun (WGS) entry which is preliminary data.</text>
</comment>
<keyword evidence="10" id="KW-0418">Kinase</keyword>
<dbReference type="InterPro" id="IPR027417">
    <property type="entry name" value="P-loop_NTPase"/>
</dbReference>
<evidence type="ECO:0000256" key="11">
    <source>
        <dbReference type="ARBA" id="ARBA00022840"/>
    </source>
</evidence>
<keyword evidence="5" id="KW-1003">Cell membrane</keyword>
<dbReference type="InterPro" id="IPR025669">
    <property type="entry name" value="AAA_dom"/>
</dbReference>
<evidence type="ECO:0000256" key="15">
    <source>
        <dbReference type="ARBA" id="ARBA00051245"/>
    </source>
</evidence>
<dbReference type="RefSeq" id="WP_272180328.1">
    <property type="nucleotide sequence ID" value="NZ_JAQOMS010000002.1"/>
</dbReference>
<dbReference type="Proteomes" id="UP001528411">
    <property type="component" value="Unassembled WGS sequence"/>
</dbReference>
<gene>
    <name evidence="21" type="ORF">PN838_08190</name>
</gene>
<keyword evidence="12 17" id="KW-1133">Transmembrane helix</keyword>
<feature type="coiled-coil region" evidence="16">
    <location>
        <begin position="199"/>
        <end position="266"/>
    </location>
</feature>
<dbReference type="PANTHER" id="PTHR32309:SF13">
    <property type="entry name" value="FERRIC ENTEROBACTIN TRANSPORT PROTEIN FEPE"/>
    <property type="match status" value="1"/>
</dbReference>
<comment type="subcellular location">
    <subcellularLocation>
        <location evidence="1">Cell inner membrane</location>
        <topology evidence="1">Multi-pass membrane protein</topology>
    </subcellularLocation>
</comment>
<evidence type="ECO:0000256" key="1">
    <source>
        <dbReference type="ARBA" id="ARBA00004429"/>
    </source>
</evidence>
<proteinExistence type="inferred from homology"/>
<keyword evidence="11" id="KW-0067">ATP-binding</keyword>
<evidence type="ECO:0000259" key="18">
    <source>
        <dbReference type="Pfam" id="PF02706"/>
    </source>
</evidence>
<comment type="similarity">
    <text evidence="3">Belongs to the etk/wzc family.</text>
</comment>
<evidence type="ECO:0000256" key="2">
    <source>
        <dbReference type="ARBA" id="ARBA00007316"/>
    </source>
</evidence>
<dbReference type="InterPro" id="IPR005702">
    <property type="entry name" value="Wzc-like_C"/>
</dbReference>
<name>A0ABT5FB28_9GAMM</name>
<evidence type="ECO:0000256" key="16">
    <source>
        <dbReference type="SAM" id="Coils"/>
    </source>
</evidence>
<dbReference type="EC" id="2.7.10.2" evidence="4"/>
<keyword evidence="9" id="KW-0547">Nucleotide-binding</keyword>
<evidence type="ECO:0000259" key="19">
    <source>
        <dbReference type="Pfam" id="PF13614"/>
    </source>
</evidence>
<keyword evidence="8 17" id="KW-0812">Transmembrane</keyword>
<reference evidence="21 22" key="1">
    <citation type="submission" date="2023-01" db="EMBL/GenBank/DDBJ databases">
        <title>Psychrosphaera sp. nov., isolated from marine algae.</title>
        <authorList>
            <person name="Bayburt H."/>
            <person name="Choi B.J."/>
            <person name="Kim J.M."/>
            <person name="Choi D.G."/>
            <person name="Jeon C.O."/>
        </authorList>
    </citation>
    <scope>NUCLEOTIDE SEQUENCE [LARGE SCALE GENOMIC DNA]</scope>
    <source>
        <strain evidence="21 22">G1-22</strain>
    </source>
</reference>
<evidence type="ECO:0000313" key="22">
    <source>
        <dbReference type="Proteomes" id="UP001528411"/>
    </source>
</evidence>
<feature type="domain" description="Tyrosine-protein kinase G-rich" evidence="20">
    <location>
        <begin position="372"/>
        <end position="446"/>
    </location>
</feature>
<dbReference type="Pfam" id="PF13807">
    <property type="entry name" value="GNVR"/>
    <property type="match status" value="1"/>
</dbReference>
<feature type="transmembrane region" description="Helical" evidence="17">
    <location>
        <begin position="29"/>
        <end position="46"/>
    </location>
</feature>
<comment type="catalytic activity">
    <reaction evidence="15">
        <text>L-tyrosyl-[protein] + ATP = O-phospho-L-tyrosyl-[protein] + ADP + H(+)</text>
        <dbReference type="Rhea" id="RHEA:10596"/>
        <dbReference type="Rhea" id="RHEA-COMP:10136"/>
        <dbReference type="Rhea" id="RHEA-COMP:20101"/>
        <dbReference type="ChEBI" id="CHEBI:15378"/>
        <dbReference type="ChEBI" id="CHEBI:30616"/>
        <dbReference type="ChEBI" id="CHEBI:46858"/>
        <dbReference type="ChEBI" id="CHEBI:61978"/>
        <dbReference type="ChEBI" id="CHEBI:456216"/>
        <dbReference type="EC" id="2.7.10.2"/>
    </reaction>
</comment>
<dbReference type="NCBIfam" id="TIGR01007">
    <property type="entry name" value="eps_fam"/>
    <property type="match status" value="1"/>
</dbReference>
<protein>
    <recommendedName>
        <fullName evidence="4">non-specific protein-tyrosine kinase</fullName>
        <ecNumber evidence="4">2.7.10.2</ecNumber>
    </recommendedName>
</protein>
<evidence type="ECO:0000256" key="14">
    <source>
        <dbReference type="ARBA" id="ARBA00023137"/>
    </source>
</evidence>
<dbReference type="GO" id="GO:0004715">
    <property type="term" value="F:non-membrane spanning protein tyrosine kinase activity"/>
    <property type="evidence" value="ECO:0007669"/>
    <property type="project" value="UniProtKB-EC"/>
</dbReference>
<keyword evidence="7 21" id="KW-0808">Transferase</keyword>
<keyword evidence="22" id="KW-1185">Reference proteome</keyword>
<dbReference type="InterPro" id="IPR050445">
    <property type="entry name" value="Bact_polysacc_biosynth/exp"/>
</dbReference>